<dbReference type="EMBL" id="CP061172">
    <property type="protein sequence ID" value="QNR65224.1"/>
    <property type="molecule type" value="Genomic_DNA"/>
</dbReference>
<dbReference type="Gene3D" id="1.10.3210.10">
    <property type="entry name" value="Hypothetical protein af1432"/>
    <property type="match status" value="1"/>
</dbReference>
<organism evidence="3 4">
    <name type="scientific">Paenibacillus peoriae</name>
    <dbReference type="NCBI Taxonomy" id="59893"/>
    <lineage>
        <taxon>Bacteria</taxon>
        <taxon>Bacillati</taxon>
        <taxon>Bacillota</taxon>
        <taxon>Bacilli</taxon>
        <taxon>Bacillales</taxon>
        <taxon>Paenibacillaceae</taxon>
        <taxon>Paenibacillus</taxon>
    </lineage>
</organism>
<feature type="transmembrane region" description="Helical" evidence="1">
    <location>
        <begin position="34"/>
        <end position="55"/>
    </location>
</feature>
<dbReference type="InterPro" id="IPR037522">
    <property type="entry name" value="HD_GYP_dom"/>
</dbReference>
<dbReference type="SUPFAM" id="SSF109604">
    <property type="entry name" value="HD-domain/PDEase-like"/>
    <property type="match status" value="1"/>
</dbReference>
<dbReference type="CDD" id="cd00077">
    <property type="entry name" value="HDc"/>
    <property type="match status" value="1"/>
</dbReference>
<evidence type="ECO:0000313" key="4">
    <source>
        <dbReference type="Proteomes" id="UP000516384"/>
    </source>
</evidence>
<gene>
    <name evidence="3" type="ORF">IAQ67_15010</name>
</gene>
<name>A0A7H0Y2B6_9BACL</name>
<dbReference type="Pfam" id="PF13487">
    <property type="entry name" value="HD_5"/>
    <property type="match status" value="1"/>
</dbReference>
<dbReference type="AlphaFoldDB" id="A0A7H0Y2B6"/>
<keyword evidence="1" id="KW-1133">Transmembrane helix</keyword>
<evidence type="ECO:0000256" key="1">
    <source>
        <dbReference type="SAM" id="Phobius"/>
    </source>
</evidence>
<dbReference type="RefSeq" id="WP_190297131.1">
    <property type="nucleotide sequence ID" value="NZ_CP061172.1"/>
</dbReference>
<keyword evidence="1" id="KW-0472">Membrane</keyword>
<sequence length="271" mass="30476">MSKKVSCILWSFNIVLVILFVFGIITGLQNPSSFHVSFFISGTVLIAYLITFTICRPNTKIDELINNDIIEKNTLSTLFRMIEVGDNYTGTHSSNVANYAYQVAKSMKLSDEVCKNIYIGCKLHDLGKIYIPSGILNKPGKLSDEEFLLLKEHPLKGYQVVSKIPVFESTCVPDIVLYHHERFDGKGYPNGLSNEDIPLEARIVALCDAYDAMTTSRSYRKAMPPEKAIEIIKDNIGTQFDPTCADHFLKCFHISNFKKSKTTSILLKKTS</sequence>
<feature type="domain" description="HD-GYP" evidence="2">
    <location>
        <begin position="67"/>
        <end position="264"/>
    </location>
</feature>
<dbReference type="PROSITE" id="PS51832">
    <property type="entry name" value="HD_GYP"/>
    <property type="match status" value="1"/>
</dbReference>
<reference evidence="3 4" key="1">
    <citation type="submission" date="2020-09" db="EMBL/GenBank/DDBJ databases">
        <title>Characterization of Paenibacillus peoriae strain ZF390 with broad-spectrum antimicrobial activity as a potential biocontrol agent.</title>
        <authorList>
            <person name="Li L."/>
            <person name="Zhao Y."/>
            <person name="Li B."/>
            <person name="Xie X."/>
        </authorList>
    </citation>
    <scope>NUCLEOTIDE SEQUENCE [LARGE SCALE GENOMIC DNA]</scope>
    <source>
        <strain evidence="3 4">ZF390</strain>
    </source>
</reference>
<dbReference type="SMART" id="SM00471">
    <property type="entry name" value="HDc"/>
    <property type="match status" value="1"/>
</dbReference>
<protein>
    <submittedName>
        <fullName evidence="3">HD-GYP domain-containing protein</fullName>
    </submittedName>
</protein>
<accession>A0A7H0Y2B6</accession>
<evidence type="ECO:0000259" key="2">
    <source>
        <dbReference type="PROSITE" id="PS51832"/>
    </source>
</evidence>
<dbReference type="PANTHER" id="PTHR43155">
    <property type="entry name" value="CYCLIC DI-GMP PHOSPHODIESTERASE PA4108-RELATED"/>
    <property type="match status" value="1"/>
</dbReference>
<dbReference type="InterPro" id="IPR003607">
    <property type="entry name" value="HD/PDEase_dom"/>
</dbReference>
<evidence type="ECO:0000313" key="3">
    <source>
        <dbReference type="EMBL" id="QNR65224.1"/>
    </source>
</evidence>
<dbReference type="Proteomes" id="UP000516384">
    <property type="component" value="Chromosome"/>
</dbReference>
<feature type="transmembrane region" description="Helical" evidence="1">
    <location>
        <begin position="7"/>
        <end position="28"/>
    </location>
</feature>
<keyword evidence="1" id="KW-0812">Transmembrane</keyword>
<proteinExistence type="predicted"/>